<dbReference type="RefSeq" id="WP_090048369.1">
    <property type="nucleotide sequence ID" value="NZ_FNCC01000004.1"/>
</dbReference>
<reference evidence="2" key="1">
    <citation type="submission" date="2016-10" db="EMBL/GenBank/DDBJ databases">
        <authorList>
            <person name="Varghese N."/>
            <person name="Submissions S."/>
        </authorList>
    </citation>
    <scope>NUCLEOTIDE SEQUENCE [LARGE SCALE GENOMIC DNA]</scope>
    <source>
        <strain evidence="2">CGMCC 4.3506</strain>
    </source>
</reference>
<organism evidence="1 2">
    <name type="scientific">Lentzea fradiae</name>
    <dbReference type="NCBI Taxonomy" id="200378"/>
    <lineage>
        <taxon>Bacteria</taxon>
        <taxon>Bacillati</taxon>
        <taxon>Actinomycetota</taxon>
        <taxon>Actinomycetes</taxon>
        <taxon>Pseudonocardiales</taxon>
        <taxon>Pseudonocardiaceae</taxon>
        <taxon>Lentzea</taxon>
    </lineage>
</organism>
<gene>
    <name evidence="1" type="ORF">SAMN05216553_104397</name>
</gene>
<dbReference type="GO" id="GO:0008168">
    <property type="term" value="F:methyltransferase activity"/>
    <property type="evidence" value="ECO:0007669"/>
    <property type="project" value="UniProtKB-KW"/>
</dbReference>
<dbReference type="Pfam" id="PF04672">
    <property type="entry name" value="Methyltransf_19"/>
    <property type="match status" value="1"/>
</dbReference>
<dbReference type="STRING" id="200378.SAMN05216553_104397"/>
<dbReference type="GO" id="GO:0032259">
    <property type="term" value="P:methylation"/>
    <property type="evidence" value="ECO:0007669"/>
    <property type="project" value="UniProtKB-KW"/>
</dbReference>
<name>A0A1G7QD64_9PSEU</name>
<dbReference type="AlphaFoldDB" id="A0A1G7QD64"/>
<keyword evidence="2" id="KW-1185">Reference proteome</keyword>
<proteinExistence type="predicted"/>
<dbReference type="OrthoDB" id="3516042at2"/>
<dbReference type="SUPFAM" id="SSF53335">
    <property type="entry name" value="S-adenosyl-L-methionine-dependent methyltransferases"/>
    <property type="match status" value="1"/>
</dbReference>
<dbReference type="Proteomes" id="UP000199623">
    <property type="component" value="Unassembled WGS sequence"/>
</dbReference>
<dbReference type="EMBL" id="FNCC01000004">
    <property type="protein sequence ID" value="SDF96418.1"/>
    <property type="molecule type" value="Genomic_DNA"/>
</dbReference>
<dbReference type="Gene3D" id="3.40.50.150">
    <property type="entry name" value="Vaccinia Virus protein VP39"/>
    <property type="match status" value="1"/>
</dbReference>
<evidence type="ECO:0000313" key="1">
    <source>
        <dbReference type="EMBL" id="SDF96418.1"/>
    </source>
</evidence>
<dbReference type="InterPro" id="IPR006764">
    <property type="entry name" value="SAM_dep_MeTrfase_SAV2177_type"/>
</dbReference>
<evidence type="ECO:0000313" key="2">
    <source>
        <dbReference type="Proteomes" id="UP000199623"/>
    </source>
</evidence>
<dbReference type="PIRSF" id="PIRSF017393">
    <property type="entry name" value="MTase_SAV2177"/>
    <property type="match status" value="1"/>
</dbReference>
<accession>A0A1G7QD64</accession>
<dbReference type="CDD" id="cd02440">
    <property type="entry name" value="AdoMet_MTases"/>
    <property type="match status" value="1"/>
</dbReference>
<dbReference type="InterPro" id="IPR029063">
    <property type="entry name" value="SAM-dependent_MTases_sf"/>
</dbReference>
<protein>
    <submittedName>
        <fullName evidence="1">S-adenosyl methyltransferase</fullName>
    </submittedName>
</protein>
<keyword evidence="1" id="KW-0489">Methyltransferase</keyword>
<keyword evidence="1" id="KW-0808">Transferase</keyword>
<sequence>MAEPFAWVPAGINTDVPSAARVYDFLLGGGHNFASDRVVGDKVLQILRDGRAIAASNRSFMRRAVLLMLEQGITQFLDLGSGIPTVGNVHEIVQQENPDARVVYVDYDEVAVSHSQLILEGNDRAGVVQADMCRPDDVLSDPVVKDLIDLSRPVGLLMVAVLHFVSDEKGPAEVVARYRDIMPPGSLIALSHLTADFKPAEMGGVVEAMRHSRDPMYFRPLAEFQAMFEGMEVLDPGIVTAPRWHPELGPAGEGGPEDVYVGVARKL</sequence>